<keyword evidence="3" id="KW-1185">Reference proteome</keyword>
<gene>
    <name evidence="2" type="ORF">PMAYCL1PPCAC_00061</name>
</gene>
<dbReference type="AlphaFoldDB" id="A0AAN4YWT3"/>
<protein>
    <submittedName>
        <fullName evidence="2">Uncharacterized protein</fullName>
    </submittedName>
</protein>
<dbReference type="Proteomes" id="UP001328107">
    <property type="component" value="Unassembled WGS sequence"/>
</dbReference>
<reference evidence="3" key="1">
    <citation type="submission" date="2022-10" db="EMBL/GenBank/DDBJ databases">
        <title>Genome assembly of Pristionchus species.</title>
        <authorList>
            <person name="Yoshida K."/>
            <person name="Sommer R.J."/>
        </authorList>
    </citation>
    <scope>NUCLEOTIDE SEQUENCE [LARGE SCALE GENOMIC DNA]</scope>
    <source>
        <strain evidence="3">RS5460</strain>
    </source>
</reference>
<evidence type="ECO:0000256" key="1">
    <source>
        <dbReference type="SAM" id="Coils"/>
    </source>
</evidence>
<sequence length="106" mass="12377">MSLEYTVYSNYQNILCCSIHHSFQRTPITIDDGDKPVKREAEEVSHPMVEELTKKLDESEQKVQRLISISGEKQGRIEYLEERIECLEAVVDQKRDVLKENLPEEP</sequence>
<evidence type="ECO:0000313" key="3">
    <source>
        <dbReference type="Proteomes" id="UP001328107"/>
    </source>
</evidence>
<evidence type="ECO:0000313" key="2">
    <source>
        <dbReference type="EMBL" id="GMR29866.1"/>
    </source>
</evidence>
<keyword evidence="1" id="KW-0175">Coiled coil</keyword>
<feature type="coiled-coil region" evidence="1">
    <location>
        <begin position="49"/>
        <end position="97"/>
    </location>
</feature>
<comment type="caution">
    <text evidence="2">The sequence shown here is derived from an EMBL/GenBank/DDBJ whole genome shotgun (WGS) entry which is preliminary data.</text>
</comment>
<accession>A0AAN4YWT3</accession>
<proteinExistence type="predicted"/>
<feature type="non-terminal residue" evidence="2">
    <location>
        <position position="106"/>
    </location>
</feature>
<name>A0AAN4YWT3_9BILA</name>
<dbReference type="SUPFAM" id="SSF144284">
    <property type="entry name" value="Sec2 N-terminal region"/>
    <property type="match status" value="1"/>
</dbReference>
<dbReference type="EMBL" id="BTRK01000001">
    <property type="protein sequence ID" value="GMR29866.1"/>
    <property type="molecule type" value="Genomic_DNA"/>
</dbReference>
<organism evidence="2 3">
    <name type="scientific">Pristionchus mayeri</name>
    <dbReference type="NCBI Taxonomy" id="1317129"/>
    <lineage>
        <taxon>Eukaryota</taxon>
        <taxon>Metazoa</taxon>
        <taxon>Ecdysozoa</taxon>
        <taxon>Nematoda</taxon>
        <taxon>Chromadorea</taxon>
        <taxon>Rhabditida</taxon>
        <taxon>Rhabditina</taxon>
        <taxon>Diplogasteromorpha</taxon>
        <taxon>Diplogasteroidea</taxon>
        <taxon>Neodiplogasteridae</taxon>
        <taxon>Pristionchus</taxon>
    </lineage>
</organism>